<dbReference type="Pfam" id="PF02719">
    <property type="entry name" value="Polysacc_synt_2"/>
    <property type="match status" value="1"/>
</dbReference>
<dbReference type="Gene3D" id="3.40.50.720">
    <property type="entry name" value="NAD(P)-binding Rossmann-like Domain"/>
    <property type="match status" value="1"/>
</dbReference>
<dbReference type="EMBL" id="MFBT01000021">
    <property type="protein sequence ID" value="OGD99249.1"/>
    <property type="molecule type" value="Genomic_DNA"/>
</dbReference>
<feature type="domain" description="Polysaccharide biosynthesis protein CapD-like" evidence="2">
    <location>
        <begin position="1"/>
        <end position="196"/>
    </location>
</feature>
<evidence type="ECO:0000259" key="2">
    <source>
        <dbReference type="Pfam" id="PF02719"/>
    </source>
</evidence>
<dbReference type="SUPFAM" id="SSF51735">
    <property type="entry name" value="NAD(P)-binding Rossmann-fold domains"/>
    <property type="match status" value="1"/>
</dbReference>
<dbReference type="InterPro" id="IPR051203">
    <property type="entry name" value="Polysaccharide_Synthase-Rel"/>
</dbReference>
<comment type="caution">
    <text evidence="3">The sequence shown here is derived from an EMBL/GenBank/DDBJ whole genome shotgun (WGS) entry which is preliminary data.</text>
</comment>
<protein>
    <recommendedName>
        <fullName evidence="2">Polysaccharide biosynthesis protein CapD-like domain-containing protein</fullName>
    </recommendedName>
</protein>
<evidence type="ECO:0000256" key="1">
    <source>
        <dbReference type="ARBA" id="ARBA00007430"/>
    </source>
</evidence>
<gene>
    <name evidence="3" type="ORF">A3B54_01620</name>
</gene>
<accession>A0A1F5H5A3</accession>
<proteinExistence type="inferred from homology"/>
<name>A0A1F5H5A3_9BACT</name>
<reference evidence="3 4" key="1">
    <citation type="journal article" date="2016" name="Nat. Commun.">
        <title>Thousands of microbial genomes shed light on interconnected biogeochemical processes in an aquifer system.</title>
        <authorList>
            <person name="Anantharaman K."/>
            <person name="Brown C.T."/>
            <person name="Hug L.A."/>
            <person name="Sharon I."/>
            <person name="Castelle C.J."/>
            <person name="Probst A.J."/>
            <person name="Thomas B.C."/>
            <person name="Singh A."/>
            <person name="Wilkins M.J."/>
            <person name="Karaoz U."/>
            <person name="Brodie E.L."/>
            <person name="Williams K.H."/>
            <person name="Hubbard S.S."/>
            <person name="Banfield J.F."/>
        </authorList>
    </citation>
    <scope>NUCLEOTIDE SEQUENCE [LARGE SCALE GENOMIC DNA]</scope>
</reference>
<dbReference type="InterPro" id="IPR036291">
    <property type="entry name" value="NAD(P)-bd_dom_sf"/>
</dbReference>
<dbReference type="AlphaFoldDB" id="A0A1F5H5A3"/>
<evidence type="ECO:0000313" key="3">
    <source>
        <dbReference type="EMBL" id="OGD99249.1"/>
    </source>
</evidence>
<comment type="similarity">
    <text evidence="1">Belongs to the polysaccharide synthase family.</text>
</comment>
<dbReference type="PANTHER" id="PTHR43318">
    <property type="entry name" value="UDP-N-ACETYLGLUCOSAMINE 4,6-DEHYDRATASE"/>
    <property type="match status" value="1"/>
</dbReference>
<dbReference type="Proteomes" id="UP000177039">
    <property type="component" value="Unassembled WGS sequence"/>
</dbReference>
<dbReference type="PANTHER" id="PTHR43318:SF2">
    <property type="entry name" value="UDP-N-ACETYLGLUCOSAMINE 4,6-DEHYDRATASE (INVERTING)"/>
    <property type="match status" value="1"/>
</dbReference>
<sequence>KHVPICEDFPLEAIKTNTLAAISLIKAAELNQVERVVVISTDKAVRPVNVMGMTKALQEKIFLSNRINSKTRFICVRFGNVVGSRGSVVPLFKERLENNKPLLVTDKNMTRFLITPEDAVTLVLKATLEGQHGQIYIRKTAACRIIDLAKVMIKEIKSVEQYPIKFVGIRPGEQLYESLVSEEEMKRISEENGYLIIDPHWVIRGKTIPGNFSDYRSDMVRNYMTLKDIKACLKGDGWI</sequence>
<feature type="non-terminal residue" evidence="3">
    <location>
        <position position="1"/>
    </location>
</feature>
<evidence type="ECO:0000313" key="4">
    <source>
        <dbReference type="Proteomes" id="UP000177039"/>
    </source>
</evidence>
<organism evidence="3 4">
    <name type="scientific">Candidatus Curtissbacteria bacterium RIFCSPLOWO2_01_FULL_42_50</name>
    <dbReference type="NCBI Taxonomy" id="1797730"/>
    <lineage>
        <taxon>Bacteria</taxon>
        <taxon>Candidatus Curtissiibacteriota</taxon>
    </lineage>
</organism>
<dbReference type="InterPro" id="IPR003869">
    <property type="entry name" value="Polysac_CapD-like"/>
</dbReference>